<dbReference type="InterPro" id="IPR027417">
    <property type="entry name" value="P-loop_NTPase"/>
</dbReference>
<feature type="transmembrane region" description="Helical" evidence="7">
    <location>
        <begin position="167"/>
        <end position="184"/>
    </location>
</feature>
<evidence type="ECO:0000256" key="2">
    <source>
        <dbReference type="ARBA" id="ARBA00022692"/>
    </source>
</evidence>
<dbReference type="GO" id="GO:0005524">
    <property type="term" value="F:ATP binding"/>
    <property type="evidence" value="ECO:0007669"/>
    <property type="project" value="UniProtKB-KW"/>
</dbReference>
<evidence type="ECO:0000313" key="10">
    <source>
        <dbReference type="EMBL" id="GAA1775631.1"/>
    </source>
</evidence>
<dbReference type="Gene3D" id="3.40.50.300">
    <property type="entry name" value="P-loop containing nucleotide triphosphate hydrolases"/>
    <property type="match status" value="1"/>
</dbReference>
<dbReference type="InterPro" id="IPR036640">
    <property type="entry name" value="ABC1_TM_sf"/>
</dbReference>
<dbReference type="SUPFAM" id="SSF52540">
    <property type="entry name" value="P-loop containing nucleoside triphosphate hydrolases"/>
    <property type="match status" value="1"/>
</dbReference>
<feature type="transmembrane region" description="Helical" evidence="7">
    <location>
        <begin position="190"/>
        <end position="207"/>
    </location>
</feature>
<evidence type="ECO:0000259" key="9">
    <source>
        <dbReference type="PROSITE" id="PS50929"/>
    </source>
</evidence>
<dbReference type="Pfam" id="PF00664">
    <property type="entry name" value="ABC_membrane"/>
    <property type="match status" value="1"/>
</dbReference>
<organism evidence="10 11">
    <name type="scientific">Leucobacter iarius</name>
    <dbReference type="NCBI Taxonomy" id="333963"/>
    <lineage>
        <taxon>Bacteria</taxon>
        <taxon>Bacillati</taxon>
        <taxon>Actinomycetota</taxon>
        <taxon>Actinomycetes</taxon>
        <taxon>Micrococcales</taxon>
        <taxon>Microbacteriaceae</taxon>
        <taxon>Leucobacter</taxon>
    </lineage>
</organism>
<dbReference type="Proteomes" id="UP001500851">
    <property type="component" value="Unassembled WGS sequence"/>
</dbReference>
<keyword evidence="5 7" id="KW-1133">Transmembrane helix</keyword>
<dbReference type="InterPro" id="IPR011527">
    <property type="entry name" value="ABC1_TM_dom"/>
</dbReference>
<evidence type="ECO:0000256" key="3">
    <source>
        <dbReference type="ARBA" id="ARBA00022741"/>
    </source>
</evidence>
<evidence type="ECO:0000256" key="5">
    <source>
        <dbReference type="ARBA" id="ARBA00022989"/>
    </source>
</evidence>
<evidence type="ECO:0000259" key="8">
    <source>
        <dbReference type="PROSITE" id="PS50893"/>
    </source>
</evidence>
<name>A0ABN2L7D9_9MICO</name>
<dbReference type="InterPro" id="IPR003593">
    <property type="entry name" value="AAA+_ATPase"/>
</dbReference>
<protein>
    <submittedName>
        <fullName evidence="10">ABC transporter ATP-binding protein</fullName>
    </submittedName>
</protein>
<keyword evidence="2 7" id="KW-0812">Transmembrane</keyword>
<dbReference type="PROSITE" id="PS00211">
    <property type="entry name" value="ABC_TRANSPORTER_1"/>
    <property type="match status" value="1"/>
</dbReference>
<dbReference type="PANTHER" id="PTHR43394">
    <property type="entry name" value="ATP-DEPENDENT PERMEASE MDL1, MITOCHONDRIAL"/>
    <property type="match status" value="1"/>
</dbReference>
<gene>
    <name evidence="10" type="ORF">GCM10009768_00100</name>
</gene>
<evidence type="ECO:0000313" key="11">
    <source>
        <dbReference type="Proteomes" id="UP001500851"/>
    </source>
</evidence>
<dbReference type="Gene3D" id="1.20.1560.10">
    <property type="entry name" value="ABC transporter type 1, transmembrane domain"/>
    <property type="match status" value="1"/>
</dbReference>
<evidence type="ECO:0000256" key="6">
    <source>
        <dbReference type="ARBA" id="ARBA00023136"/>
    </source>
</evidence>
<dbReference type="InterPro" id="IPR039421">
    <property type="entry name" value="Type_1_exporter"/>
</dbReference>
<keyword evidence="3" id="KW-0547">Nucleotide-binding</keyword>
<keyword evidence="4 10" id="KW-0067">ATP-binding</keyword>
<evidence type="ECO:0000256" key="7">
    <source>
        <dbReference type="SAM" id="Phobius"/>
    </source>
</evidence>
<evidence type="ECO:0000256" key="1">
    <source>
        <dbReference type="ARBA" id="ARBA00004651"/>
    </source>
</evidence>
<dbReference type="RefSeq" id="WP_046455823.1">
    <property type="nucleotide sequence ID" value="NZ_BAAAOB010000001.1"/>
</dbReference>
<proteinExistence type="predicted"/>
<dbReference type="PROSITE" id="PS50893">
    <property type="entry name" value="ABC_TRANSPORTER_2"/>
    <property type="match status" value="1"/>
</dbReference>
<dbReference type="EMBL" id="BAAAOB010000001">
    <property type="protein sequence ID" value="GAA1775631.1"/>
    <property type="molecule type" value="Genomic_DNA"/>
</dbReference>
<feature type="transmembrane region" description="Helical" evidence="7">
    <location>
        <begin position="85"/>
        <end position="114"/>
    </location>
</feature>
<accession>A0ABN2L7D9</accession>
<keyword evidence="6 7" id="KW-0472">Membrane</keyword>
<comment type="caution">
    <text evidence="10">The sequence shown here is derived from an EMBL/GenBank/DDBJ whole genome shotgun (WGS) entry which is preliminary data.</text>
</comment>
<dbReference type="PANTHER" id="PTHR43394:SF1">
    <property type="entry name" value="ATP-BINDING CASSETTE SUB-FAMILY B MEMBER 10, MITOCHONDRIAL"/>
    <property type="match status" value="1"/>
</dbReference>
<feature type="transmembrane region" description="Helical" evidence="7">
    <location>
        <begin position="43"/>
        <end position="65"/>
    </location>
</feature>
<comment type="subcellular location">
    <subcellularLocation>
        <location evidence="1">Cell membrane</location>
        <topology evidence="1">Multi-pass membrane protein</topology>
    </subcellularLocation>
</comment>
<feature type="domain" description="ABC transporter" evidence="8">
    <location>
        <begin position="365"/>
        <end position="604"/>
    </location>
</feature>
<sequence length="610" mass="66016">MSPETVRGTRGEDREHYTRAESRAIRRRSLRLLGAILKPLRRLVLLTMVVVIASTALRAIGPTLLAFGIDEALPRAVDQGDWWPAIGIGAAFLATGGIGAALVGWYVVLIARVTQAVMLELRMRIFRHTQRLSLEFHEGYTSGRIISRQTSDLESIQELLHGSLNELVDAVLLGTFTLIALFLIDWRSGLVLLGFGLPLVVLMWWFVRESQKGFRSTRVVSARLIVQFVETMTGIRAVQAFRREKRNDAVFGRVSDDYRRANVRVIRLFGALDPGLILLANLTIAVVLLWGGLRVMDAGLAIGVLLAAVLYVRNFFGPIEDVAMFLNSYQSAAAALEKVSGVLEEEPTVRDPAAPVRLSAARGALSFEGVRFGYANGRTVLDLAESGQRDLVLPAGQTVALVGTTGAGKSTLAKLVARFYDPSEGRVALDGVDLRDLAPADLRRAIVMVTQEAYLFSGTVADNIALGKPDATSDEIRAAARAVGADAFIESLPDGYATDVNKRGGRVSAGQRQLISFARAFLADPAVLILDEATASLDLPSERQVQDALQRLLADRTAIIIAHRLSTVAIADRVLVMEHGRVIEDGTPGELIASGGKFAGLHAAWEDSLA</sequence>
<dbReference type="PROSITE" id="PS50929">
    <property type="entry name" value="ABC_TM1F"/>
    <property type="match status" value="1"/>
</dbReference>
<dbReference type="InterPro" id="IPR017871">
    <property type="entry name" value="ABC_transporter-like_CS"/>
</dbReference>
<evidence type="ECO:0000256" key="4">
    <source>
        <dbReference type="ARBA" id="ARBA00022840"/>
    </source>
</evidence>
<dbReference type="InterPro" id="IPR003439">
    <property type="entry name" value="ABC_transporter-like_ATP-bd"/>
</dbReference>
<feature type="transmembrane region" description="Helical" evidence="7">
    <location>
        <begin position="268"/>
        <end position="292"/>
    </location>
</feature>
<feature type="transmembrane region" description="Helical" evidence="7">
    <location>
        <begin position="298"/>
        <end position="316"/>
    </location>
</feature>
<dbReference type="Pfam" id="PF00005">
    <property type="entry name" value="ABC_tran"/>
    <property type="match status" value="1"/>
</dbReference>
<keyword evidence="11" id="KW-1185">Reference proteome</keyword>
<feature type="domain" description="ABC transmembrane type-1" evidence="9">
    <location>
        <begin position="45"/>
        <end position="331"/>
    </location>
</feature>
<dbReference type="CDD" id="cd18546">
    <property type="entry name" value="ABC_6TM_Rv0194_D2_like"/>
    <property type="match status" value="1"/>
</dbReference>
<dbReference type="SUPFAM" id="SSF90123">
    <property type="entry name" value="ABC transporter transmembrane region"/>
    <property type="match status" value="1"/>
</dbReference>
<reference evidence="10 11" key="1">
    <citation type="journal article" date="2019" name="Int. J. Syst. Evol. Microbiol.">
        <title>The Global Catalogue of Microorganisms (GCM) 10K type strain sequencing project: providing services to taxonomists for standard genome sequencing and annotation.</title>
        <authorList>
            <consortium name="The Broad Institute Genomics Platform"/>
            <consortium name="The Broad Institute Genome Sequencing Center for Infectious Disease"/>
            <person name="Wu L."/>
            <person name="Ma J."/>
        </authorList>
    </citation>
    <scope>NUCLEOTIDE SEQUENCE [LARGE SCALE GENOMIC DNA]</scope>
    <source>
        <strain evidence="10 11">JCM 14736</strain>
    </source>
</reference>
<dbReference type="SMART" id="SM00382">
    <property type="entry name" value="AAA"/>
    <property type="match status" value="1"/>
</dbReference>